<dbReference type="Pfam" id="PF08401">
    <property type="entry name" value="ArdcN"/>
    <property type="match status" value="1"/>
</dbReference>
<dbReference type="PIRSF" id="PIRSF037112">
    <property type="entry name" value="Antirestriction_ArdC"/>
    <property type="match status" value="1"/>
</dbReference>
<dbReference type="Proteomes" id="UP000320948">
    <property type="component" value="Unassembled WGS sequence"/>
</dbReference>
<evidence type="ECO:0000259" key="2">
    <source>
        <dbReference type="Pfam" id="PF18818"/>
    </source>
</evidence>
<dbReference type="GO" id="GO:0003697">
    <property type="term" value="F:single-stranded DNA binding"/>
    <property type="evidence" value="ECO:0007669"/>
    <property type="project" value="InterPro"/>
</dbReference>
<evidence type="ECO:0000313" key="4">
    <source>
        <dbReference type="Proteomes" id="UP000320948"/>
    </source>
</evidence>
<dbReference type="InterPro" id="IPR017113">
    <property type="entry name" value="Antirestriction_ArdC"/>
</dbReference>
<evidence type="ECO:0000313" key="3">
    <source>
        <dbReference type="EMBL" id="TKW61187.1"/>
    </source>
</evidence>
<accession>A0A6N4RBS7</accession>
<dbReference type="EMBL" id="VAFM01000001">
    <property type="protein sequence ID" value="TKW61187.1"/>
    <property type="molecule type" value="Genomic_DNA"/>
</dbReference>
<feature type="domain" description="N-terminal" evidence="1">
    <location>
        <begin position="13"/>
        <end position="139"/>
    </location>
</feature>
<dbReference type="InterPro" id="IPR013610">
    <property type="entry name" value="ArdC_N"/>
</dbReference>
<dbReference type="AlphaFoldDB" id="A0A6N4RBS7"/>
<dbReference type="InterPro" id="IPR041459">
    <property type="entry name" value="MPTase-PolyVal"/>
</dbReference>
<sequence>MQTVPTTKTVTADIQKEVTDKILRKLEQGVAPWVRPWRTVGKGKQGGALPHNAVTGRPYSGVNFLMLAMEQLDRDFSTAGWLTFNQAAAVGGSVRKGEKGTAVYFAKMQDRTRTVQDMVTGEEREESFSVPMWRRFWVFNVAQVEGLPAHLAPQAGLPKGEGVEDELAAIAQRCDLRGGFLHGGNQAYYNVFSDKVVMPQVEAFESVDHYACTLLHELTHATGHEHRLGRDMQGRYGDESYAFEELVAELGAAFTCAALGIDGELRHADYIAHWLTLLGRDQRAIFRAASQARKAAAYLLGELDGEGEQCTPLPVTPQEERVTA</sequence>
<comment type="caution">
    <text evidence="3">The sequence shown here is derived from an EMBL/GenBank/DDBJ whole genome shotgun (WGS) entry which is preliminary data.</text>
</comment>
<dbReference type="Pfam" id="PF18818">
    <property type="entry name" value="MPTase-PolyVal"/>
    <property type="match status" value="1"/>
</dbReference>
<organism evidence="3 4">
    <name type="scientific">Blastochloris viridis</name>
    <name type="common">Rhodopseudomonas viridis</name>
    <dbReference type="NCBI Taxonomy" id="1079"/>
    <lineage>
        <taxon>Bacteria</taxon>
        <taxon>Pseudomonadati</taxon>
        <taxon>Pseudomonadota</taxon>
        <taxon>Alphaproteobacteria</taxon>
        <taxon>Hyphomicrobiales</taxon>
        <taxon>Blastochloridaceae</taxon>
        <taxon>Blastochloris</taxon>
    </lineage>
</organism>
<reference evidence="3 4" key="1">
    <citation type="journal article" date="2017" name="Nat. Commun.">
        <title>In situ click chemistry generation of cyclooxygenase-2 inhibitors.</title>
        <authorList>
            <person name="Bhardwaj A."/>
            <person name="Kaur J."/>
            <person name="Wuest M."/>
            <person name="Wuest F."/>
        </authorList>
    </citation>
    <scope>NUCLEOTIDE SEQUENCE [LARGE SCALE GENOMIC DNA]</scope>
    <source>
        <strain evidence="3">S2_018_000_R2_106</strain>
    </source>
</reference>
<proteinExistence type="predicted"/>
<protein>
    <submittedName>
        <fullName evidence="3">DUF1738 domain-containing protein</fullName>
    </submittedName>
</protein>
<feature type="domain" description="Polyvalent protein metallopeptidase" evidence="2">
    <location>
        <begin position="180"/>
        <end position="291"/>
    </location>
</feature>
<gene>
    <name evidence="3" type="ORF">DI628_00725</name>
</gene>
<name>A0A6N4RBS7_BLAVI</name>
<evidence type="ECO:0000259" key="1">
    <source>
        <dbReference type="Pfam" id="PF08401"/>
    </source>
</evidence>